<gene>
    <name evidence="2" type="ORF">AAD027_13460</name>
</gene>
<keyword evidence="3" id="KW-1185">Reference proteome</keyword>
<dbReference type="Pfam" id="PF08818">
    <property type="entry name" value="DUF1801"/>
    <property type="match status" value="1"/>
</dbReference>
<organism evidence="2 3">
    <name type="scientific">Pseudoxanthomonas putridarboris</name>
    <dbReference type="NCBI Taxonomy" id="752605"/>
    <lineage>
        <taxon>Bacteria</taxon>
        <taxon>Pseudomonadati</taxon>
        <taxon>Pseudomonadota</taxon>
        <taxon>Gammaproteobacteria</taxon>
        <taxon>Lysobacterales</taxon>
        <taxon>Lysobacteraceae</taxon>
        <taxon>Pseudoxanthomonas</taxon>
    </lineage>
</organism>
<dbReference type="Gene3D" id="3.90.1150.200">
    <property type="match status" value="1"/>
</dbReference>
<evidence type="ECO:0000259" key="1">
    <source>
        <dbReference type="Pfam" id="PF08818"/>
    </source>
</evidence>
<dbReference type="EMBL" id="JBBWWT010000006">
    <property type="protein sequence ID" value="MEL1265365.1"/>
    <property type="molecule type" value="Genomic_DNA"/>
</dbReference>
<name>A0ABU9J2C8_9GAMM</name>
<protein>
    <submittedName>
        <fullName evidence="2">DUF1801 domain-containing protein</fullName>
    </submittedName>
</protein>
<accession>A0ABU9J2C8</accession>
<feature type="domain" description="YdhG-like" evidence="1">
    <location>
        <begin position="20"/>
        <end position="132"/>
    </location>
</feature>
<evidence type="ECO:0000313" key="3">
    <source>
        <dbReference type="Proteomes" id="UP001459204"/>
    </source>
</evidence>
<proteinExistence type="predicted"/>
<dbReference type="Proteomes" id="UP001459204">
    <property type="component" value="Unassembled WGS sequence"/>
</dbReference>
<dbReference type="RefSeq" id="WP_341726540.1">
    <property type="nucleotide sequence ID" value="NZ_JBBWWT010000006.1"/>
</dbReference>
<reference evidence="2 3" key="1">
    <citation type="submission" date="2024-04" db="EMBL/GenBank/DDBJ databases">
        <title>Draft genome sequence of Pseudoxanthomonas putridarboris WD12.</title>
        <authorList>
            <person name="Oh J."/>
        </authorList>
    </citation>
    <scope>NUCLEOTIDE SEQUENCE [LARGE SCALE GENOMIC DNA]</scope>
    <source>
        <strain evidence="2 3">WD12</strain>
    </source>
</reference>
<comment type="caution">
    <text evidence="2">The sequence shown here is derived from an EMBL/GenBank/DDBJ whole genome shotgun (WGS) entry which is preliminary data.</text>
</comment>
<evidence type="ECO:0000313" key="2">
    <source>
        <dbReference type="EMBL" id="MEL1265365.1"/>
    </source>
</evidence>
<sequence length="149" mass="16679">MAGSKAKTVEAYLAELPEDRRAVVSSVRDLVNRHLPDGYVETMNWGMISWEVPLSRYPVTYNKQPLSYVALAAQKNHYALYLMCVHADSGHEEALRAAYAKAGRKLDMGKSCLRFKKLDDLLMPEIGRIIAATPVDAHIARYEASRARG</sequence>
<dbReference type="InterPro" id="IPR014922">
    <property type="entry name" value="YdhG-like"/>
</dbReference>
<dbReference type="SUPFAM" id="SSF159888">
    <property type="entry name" value="YdhG-like"/>
    <property type="match status" value="1"/>
</dbReference>